<keyword evidence="1" id="KW-0472">Membrane</keyword>
<proteinExistence type="predicted"/>
<evidence type="ECO:0000313" key="3">
    <source>
        <dbReference type="EMBL" id="SVA41210.1"/>
    </source>
</evidence>
<dbReference type="AlphaFoldDB" id="A0A381VLN2"/>
<reference evidence="3" key="1">
    <citation type="submission" date="2018-05" db="EMBL/GenBank/DDBJ databases">
        <authorList>
            <person name="Lanie J.A."/>
            <person name="Ng W.-L."/>
            <person name="Kazmierczak K.M."/>
            <person name="Andrzejewski T.M."/>
            <person name="Davidsen T.M."/>
            <person name="Wayne K.J."/>
            <person name="Tettelin H."/>
            <person name="Glass J.I."/>
            <person name="Rusch D."/>
            <person name="Podicherti R."/>
            <person name="Tsui H.-C.T."/>
            <person name="Winkler M.E."/>
        </authorList>
    </citation>
    <scope>NUCLEOTIDE SEQUENCE</scope>
</reference>
<dbReference type="InterPro" id="IPR046216">
    <property type="entry name" value="DUF6249"/>
</dbReference>
<feature type="domain" description="DUF6249" evidence="2">
    <location>
        <begin position="16"/>
        <end position="111"/>
    </location>
</feature>
<feature type="transmembrane region" description="Helical" evidence="1">
    <location>
        <begin position="68"/>
        <end position="87"/>
    </location>
</feature>
<sequence length="129" mass="14187">MEILIPLAGISVGLIVPLAVFYWQYHEGKGKRETVLEISKHLNDPSKVEELLGIFDERKKEPIDYRRGGVITIFVGIGICLLGYAAMGSFFVGIGYLVGAIGIGTMVAGYLYPNTSEELTNAVEDYEKK</sequence>
<evidence type="ECO:0000259" key="2">
    <source>
        <dbReference type="Pfam" id="PF19762"/>
    </source>
</evidence>
<keyword evidence="1" id="KW-1133">Transmembrane helix</keyword>
<organism evidence="3">
    <name type="scientific">marine metagenome</name>
    <dbReference type="NCBI Taxonomy" id="408172"/>
    <lineage>
        <taxon>unclassified sequences</taxon>
        <taxon>metagenomes</taxon>
        <taxon>ecological metagenomes</taxon>
    </lineage>
</organism>
<evidence type="ECO:0000256" key="1">
    <source>
        <dbReference type="SAM" id="Phobius"/>
    </source>
</evidence>
<keyword evidence="1" id="KW-0812">Transmembrane</keyword>
<gene>
    <name evidence="3" type="ORF">METZ01_LOCUS94064</name>
</gene>
<feature type="transmembrane region" description="Helical" evidence="1">
    <location>
        <begin position="93"/>
        <end position="112"/>
    </location>
</feature>
<name>A0A381VLN2_9ZZZZ</name>
<protein>
    <recommendedName>
        <fullName evidence="2">DUF6249 domain-containing protein</fullName>
    </recommendedName>
</protein>
<accession>A0A381VLN2</accession>
<dbReference type="Pfam" id="PF19762">
    <property type="entry name" value="DUF6249"/>
    <property type="match status" value="1"/>
</dbReference>
<feature type="transmembrane region" description="Helical" evidence="1">
    <location>
        <begin position="6"/>
        <end position="23"/>
    </location>
</feature>
<dbReference type="EMBL" id="UINC01009184">
    <property type="protein sequence ID" value="SVA41210.1"/>
    <property type="molecule type" value="Genomic_DNA"/>
</dbReference>